<accession>D3AS04</accession>
<dbReference type="Proteomes" id="UP000004968">
    <property type="component" value="Unassembled WGS sequence"/>
</dbReference>
<evidence type="ECO:0000313" key="2">
    <source>
        <dbReference type="Proteomes" id="UP000004968"/>
    </source>
</evidence>
<organism evidence="1 2">
    <name type="scientific">Hungatella hathewayi DSM 13479</name>
    <dbReference type="NCBI Taxonomy" id="566550"/>
    <lineage>
        <taxon>Bacteria</taxon>
        <taxon>Bacillati</taxon>
        <taxon>Bacillota</taxon>
        <taxon>Clostridia</taxon>
        <taxon>Lachnospirales</taxon>
        <taxon>Lachnospiraceae</taxon>
        <taxon>Hungatella</taxon>
    </lineage>
</organism>
<evidence type="ECO:0000313" key="1">
    <source>
        <dbReference type="EMBL" id="EFC95395.1"/>
    </source>
</evidence>
<dbReference type="EMBL" id="ACIO01000759">
    <property type="protein sequence ID" value="EFC95395.1"/>
    <property type="molecule type" value="Genomic_DNA"/>
</dbReference>
<gene>
    <name evidence="1" type="ORF">CLOSTHATH_06410</name>
</gene>
<dbReference type="AlphaFoldDB" id="D3AS04"/>
<protein>
    <submittedName>
        <fullName evidence="1">Uncharacterized protein</fullName>
    </submittedName>
</protein>
<dbReference type="HOGENOM" id="CLU_3062330_0_0_9"/>
<comment type="caution">
    <text evidence="1">The sequence shown here is derived from an EMBL/GenBank/DDBJ whole genome shotgun (WGS) entry which is preliminary data.</text>
</comment>
<name>D3AS04_9FIRM</name>
<sequence length="53" mass="5932">MVDALTKFINGHGDAQEGAILTNNLETMDRIRYEAHRLTLAPSSAHLIHEDFP</sequence>
<reference evidence="1 2" key="1">
    <citation type="submission" date="2010-01" db="EMBL/GenBank/DDBJ databases">
        <authorList>
            <person name="Weinstock G."/>
            <person name="Sodergren E."/>
            <person name="Clifton S."/>
            <person name="Fulton L."/>
            <person name="Fulton B."/>
            <person name="Courtney L."/>
            <person name="Fronick C."/>
            <person name="Harrison M."/>
            <person name="Strong C."/>
            <person name="Farmer C."/>
            <person name="Delahaunty K."/>
            <person name="Markovic C."/>
            <person name="Hall O."/>
            <person name="Minx P."/>
            <person name="Tomlinson C."/>
            <person name="Mitreva M."/>
            <person name="Nelson J."/>
            <person name="Hou S."/>
            <person name="Wollam A."/>
            <person name="Pepin K.H."/>
            <person name="Johnson M."/>
            <person name="Bhonagiri V."/>
            <person name="Nash W.E."/>
            <person name="Warren W."/>
            <person name="Chinwalla A."/>
            <person name="Mardis E.R."/>
            <person name="Wilson R.K."/>
        </authorList>
    </citation>
    <scope>NUCLEOTIDE SEQUENCE [LARGE SCALE GENOMIC DNA]</scope>
    <source>
        <strain evidence="1 2">DSM 13479</strain>
    </source>
</reference>
<proteinExistence type="predicted"/>